<dbReference type="OrthoDB" id="9974421at2759"/>
<evidence type="ECO:0000313" key="3">
    <source>
        <dbReference type="EMBL" id="KAJ5074129.1"/>
    </source>
</evidence>
<feature type="region of interest" description="Disordered" evidence="1">
    <location>
        <begin position="226"/>
        <end position="255"/>
    </location>
</feature>
<evidence type="ECO:0000256" key="1">
    <source>
        <dbReference type="SAM" id="MobiDB-lite"/>
    </source>
</evidence>
<comment type="caution">
    <text evidence="3">The sequence shown here is derived from an EMBL/GenBank/DDBJ whole genome shotgun (WGS) entry which is preliminary data.</text>
</comment>
<protein>
    <submittedName>
        <fullName evidence="3">Lipase</fullName>
    </submittedName>
</protein>
<sequence length="546" mass="63195">MEEKSIEQKAAEQRQQNFMQFVINHGYSIMKHEIDTKDDYELCLFSIVNEDVPPPFKQFKTKPPVFFQHGLFDSCFSSVLDGPKKAISFLLADEGYHVFIGNSRVNGFSVGHKKYTERKDAYWSFGWQHMAEFDVPANLNYVLEFTEFSKICYIGHSQGTSQMFGALCLDKKRKLTNYWENQNKGKESDSTEINLEKSDSNEINLENDSNEINLEKSDSTEINLEKSDSNEINLEKNDSNEINLDENDSNELLNQDPNSHGEIELLPDEITENIEEEKIDGKKIGRIIEVDQEFVKKIKDKIQAKSDKEYFDISDKLEMFIALAPVCYVGNVGNALLINLASFNTDFLLMKMGIRKVDTHAPLLRKFAELKSSKTNVSKAVSGLLKFLDGSQIDPKNLPLYSKYLGGDTSIMNLRQWAFEIRKKRFHRFDYGSSKTNKLHYSESEYCEMDLDRKKKVNFKNPPSFDLSLLEEGNPKIVLFYGDQDRLADLKDVELLLKTLKFKPFYTQRDKDFGHMDYVLGMNAPEKVYKKIIELIKNIYQEEKKD</sequence>
<reference evidence="3" key="1">
    <citation type="submission" date="2022-10" db="EMBL/GenBank/DDBJ databases">
        <title>Novel sulphate-reducing endosymbionts in the free-living metamonad Anaeramoeba.</title>
        <authorList>
            <person name="Jerlstrom-Hultqvist J."/>
            <person name="Cepicka I."/>
            <person name="Gallot-Lavallee L."/>
            <person name="Salas-Leiva D."/>
            <person name="Curtis B.A."/>
            <person name="Zahonova K."/>
            <person name="Pipaliya S."/>
            <person name="Dacks J."/>
            <person name="Roger A.J."/>
        </authorList>
    </citation>
    <scope>NUCLEOTIDE SEQUENCE</scope>
    <source>
        <strain evidence="3">BMAN</strain>
    </source>
</reference>
<dbReference type="GO" id="GO:0006629">
    <property type="term" value="P:lipid metabolic process"/>
    <property type="evidence" value="ECO:0007669"/>
    <property type="project" value="InterPro"/>
</dbReference>
<dbReference type="PANTHER" id="PTHR11005">
    <property type="entry name" value="LYSOSOMAL ACID LIPASE-RELATED"/>
    <property type="match status" value="1"/>
</dbReference>
<dbReference type="SUPFAM" id="SSF53474">
    <property type="entry name" value="alpha/beta-Hydrolases"/>
    <property type="match status" value="1"/>
</dbReference>
<evidence type="ECO:0000313" key="4">
    <source>
        <dbReference type="Proteomes" id="UP001149090"/>
    </source>
</evidence>
<organism evidence="3 4">
    <name type="scientific">Anaeramoeba ignava</name>
    <name type="common">Anaerobic marine amoeba</name>
    <dbReference type="NCBI Taxonomy" id="1746090"/>
    <lineage>
        <taxon>Eukaryota</taxon>
        <taxon>Metamonada</taxon>
        <taxon>Anaeramoebidae</taxon>
        <taxon>Anaeramoeba</taxon>
    </lineage>
</organism>
<keyword evidence="4" id="KW-1185">Reference proteome</keyword>
<dbReference type="InterPro" id="IPR006693">
    <property type="entry name" value="AB_hydrolase_lipase"/>
</dbReference>
<accession>A0A9Q0RCW7</accession>
<proteinExistence type="predicted"/>
<dbReference type="Gene3D" id="3.40.50.1820">
    <property type="entry name" value="alpha/beta hydrolase"/>
    <property type="match status" value="2"/>
</dbReference>
<name>A0A9Q0RCW7_ANAIG</name>
<feature type="domain" description="Partial AB-hydrolase lipase" evidence="2">
    <location>
        <begin position="20"/>
        <end position="80"/>
    </location>
</feature>
<dbReference type="AlphaFoldDB" id="A0A9Q0RCW7"/>
<dbReference type="Pfam" id="PF04083">
    <property type="entry name" value="Abhydro_lipase"/>
    <property type="match status" value="1"/>
</dbReference>
<gene>
    <name evidence="3" type="ORF">M0811_00757</name>
</gene>
<evidence type="ECO:0000259" key="2">
    <source>
        <dbReference type="Pfam" id="PF04083"/>
    </source>
</evidence>
<dbReference type="InterPro" id="IPR029058">
    <property type="entry name" value="AB_hydrolase_fold"/>
</dbReference>
<dbReference type="Proteomes" id="UP001149090">
    <property type="component" value="Unassembled WGS sequence"/>
</dbReference>
<feature type="compositionally biased region" description="Basic and acidic residues" evidence="1">
    <location>
        <begin position="226"/>
        <end position="239"/>
    </location>
</feature>
<dbReference type="EMBL" id="JAPDFW010000070">
    <property type="protein sequence ID" value="KAJ5074129.1"/>
    <property type="molecule type" value="Genomic_DNA"/>
</dbReference>